<feature type="domain" description="BTB" evidence="2">
    <location>
        <begin position="103"/>
        <end position="179"/>
    </location>
</feature>
<name>A0AAD7TUQ9_9APHY</name>
<dbReference type="Proteomes" id="UP001215151">
    <property type="component" value="Unassembled WGS sequence"/>
</dbReference>
<dbReference type="EMBL" id="JAPEVG010000104">
    <property type="protein sequence ID" value="KAJ8482932.1"/>
    <property type="molecule type" value="Genomic_DNA"/>
</dbReference>
<evidence type="ECO:0000313" key="3">
    <source>
        <dbReference type="EMBL" id="KAJ8482932.1"/>
    </source>
</evidence>
<sequence length="474" mass="51661">MSHLPPSADTTANSGLTTTDGLISVERGAKLDMEDETRQGPARPDAGGTDVDGARLDGSRHVAASGARAKTASLMDIDESGLARMAQAEDAPVPDAEYYIESADCTIRVEDTLFRVHRYFLGRDNSAFQHMFSMPVRDASVSDAEGVSDDNPICLYGESAEHFRALLSVFYDLPSQLHTYNTSAANINRLLTICEMTNKYSFASTESWAIDTVYNVLSGLYGPPQRQYDLATCSSAWIRRLLEVAILCGHKRLIEYVSSRWADRIMARDLRPIHALEIAARGGSSKLAGIAHYVQLLEMGADFDAGVVEDGPQYGRSQAHGHPTTAADGGPAAAPSGQPNTGTPAVLTREQKRRLLSGHWSLTRLWERLAATPPKFERPDGCTYHQRGCVSTWAEVWREVARSERTLSYPVVDVIHRLAEMKLQLVLHEDLSTALSPQCMRAALLAVRSTITEVTEGLGSHFSDLVADDGSAPG</sequence>
<dbReference type="Gene3D" id="3.30.710.10">
    <property type="entry name" value="Potassium Channel Kv1.1, Chain A"/>
    <property type="match status" value="1"/>
</dbReference>
<gene>
    <name evidence="3" type="ORF">ONZ51_g5062</name>
</gene>
<organism evidence="3 4">
    <name type="scientific">Trametes cubensis</name>
    <dbReference type="NCBI Taxonomy" id="1111947"/>
    <lineage>
        <taxon>Eukaryota</taxon>
        <taxon>Fungi</taxon>
        <taxon>Dikarya</taxon>
        <taxon>Basidiomycota</taxon>
        <taxon>Agaricomycotina</taxon>
        <taxon>Agaricomycetes</taxon>
        <taxon>Polyporales</taxon>
        <taxon>Polyporaceae</taxon>
        <taxon>Trametes</taxon>
    </lineage>
</organism>
<evidence type="ECO:0000313" key="4">
    <source>
        <dbReference type="Proteomes" id="UP001215151"/>
    </source>
</evidence>
<dbReference type="Pfam" id="PF00651">
    <property type="entry name" value="BTB"/>
    <property type="match status" value="1"/>
</dbReference>
<evidence type="ECO:0000259" key="2">
    <source>
        <dbReference type="PROSITE" id="PS50097"/>
    </source>
</evidence>
<dbReference type="CDD" id="cd18186">
    <property type="entry name" value="BTB_POZ_ZBTB_KLHL-like"/>
    <property type="match status" value="1"/>
</dbReference>
<dbReference type="SMART" id="SM00225">
    <property type="entry name" value="BTB"/>
    <property type="match status" value="1"/>
</dbReference>
<dbReference type="SUPFAM" id="SSF54695">
    <property type="entry name" value="POZ domain"/>
    <property type="match status" value="1"/>
</dbReference>
<accession>A0AAD7TUQ9</accession>
<feature type="region of interest" description="Disordered" evidence="1">
    <location>
        <begin position="1"/>
        <end position="56"/>
    </location>
</feature>
<feature type="region of interest" description="Disordered" evidence="1">
    <location>
        <begin position="310"/>
        <end position="347"/>
    </location>
</feature>
<dbReference type="PROSITE" id="PS50097">
    <property type="entry name" value="BTB"/>
    <property type="match status" value="1"/>
</dbReference>
<evidence type="ECO:0000256" key="1">
    <source>
        <dbReference type="SAM" id="MobiDB-lite"/>
    </source>
</evidence>
<reference evidence="3" key="1">
    <citation type="submission" date="2022-11" db="EMBL/GenBank/DDBJ databases">
        <title>Genome Sequence of Cubamyces cubensis.</title>
        <authorList>
            <person name="Buettner E."/>
        </authorList>
    </citation>
    <scope>NUCLEOTIDE SEQUENCE</scope>
    <source>
        <strain evidence="3">MPL-01</strain>
    </source>
</reference>
<dbReference type="AlphaFoldDB" id="A0AAD7TUQ9"/>
<feature type="compositionally biased region" description="Polar residues" evidence="1">
    <location>
        <begin position="8"/>
        <end position="21"/>
    </location>
</feature>
<keyword evidence="4" id="KW-1185">Reference proteome</keyword>
<feature type="compositionally biased region" description="Low complexity" evidence="1">
    <location>
        <begin position="321"/>
        <end position="339"/>
    </location>
</feature>
<protein>
    <recommendedName>
        <fullName evidence="2">BTB domain-containing protein</fullName>
    </recommendedName>
</protein>
<proteinExistence type="predicted"/>
<dbReference type="InterPro" id="IPR000210">
    <property type="entry name" value="BTB/POZ_dom"/>
</dbReference>
<dbReference type="InterPro" id="IPR011333">
    <property type="entry name" value="SKP1/BTB/POZ_sf"/>
</dbReference>
<comment type="caution">
    <text evidence="3">The sequence shown here is derived from an EMBL/GenBank/DDBJ whole genome shotgun (WGS) entry which is preliminary data.</text>
</comment>
<feature type="compositionally biased region" description="Basic and acidic residues" evidence="1">
    <location>
        <begin position="27"/>
        <end position="38"/>
    </location>
</feature>